<dbReference type="InterPro" id="IPR003593">
    <property type="entry name" value="AAA+_ATPase"/>
</dbReference>
<organism evidence="5 6">
    <name type="scientific">Pseudonocardia bannensis</name>
    <dbReference type="NCBI Taxonomy" id="630973"/>
    <lineage>
        <taxon>Bacteria</taxon>
        <taxon>Bacillati</taxon>
        <taxon>Actinomycetota</taxon>
        <taxon>Actinomycetes</taxon>
        <taxon>Pseudonocardiales</taxon>
        <taxon>Pseudonocardiaceae</taxon>
        <taxon>Pseudonocardia</taxon>
    </lineage>
</organism>
<dbReference type="InterPro" id="IPR017871">
    <property type="entry name" value="ABC_transporter-like_CS"/>
</dbReference>
<evidence type="ECO:0000313" key="5">
    <source>
        <dbReference type="EMBL" id="NMH92643.1"/>
    </source>
</evidence>
<comment type="caution">
    <text evidence="5">The sequence shown here is derived from an EMBL/GenBank/DDBJ whole genome shotgun (WGS) entry which is preliminary data.</text>
</comment>
<evidence type="ECO:0000256" key="1">
    <source>
        <dbReference type="ARBA" id="ARBA00022737"/>
    </source>
</evidence>
<dbReference type="InterPro" id="IPR050611">
    <property type="entry name" value="ABCF"/>
</dbReference>
<dbReference type="PROSITE" id="PS50893">
    <property type="entry name" value="ABC_TRANSPORTER_2"/>
    <property type="match status" value="2"/>
</dbReference>
<dbReference type="PANTHER" id="PTHR19211">
    <property type="entry name" value="ATP-BINDING TRANSPORT PROTEIN-RELATED"/>
    <property type="match status" value="1"/>
</dbReference>
<evidence type="ECO:0000256" key="3">
    <source>
        <dbReference type="ARBA" id="ARBA00022840"/>
    </source>
</evidence>
<feature type="domain" description="ABC transporter" evidence="4">
    <location>
        <begin position="336"/>
        <end position="541"/>
    </location>
</feature>
<dbReference type="SMART" id="SM00382">
    <property type="entry name" value="AAA"/>
    <property type="match status" value="2"/>
</dbReference>
<dbReference type="InterPro" id="IPR027417">
    <property type="entry name" value="P-loop_NTPase"/>
</dbReference>
<proteinExistence type="predicted"/>
<evidence type="ECO:0000256" key="2">
    <source>
        <dbReference type="ARBA" id="ARBA00022741"/>
    </source>
</evidence>
<dbReference type="CDD" id="cd03221">
    <property type="entry name" value="ABCF_EF-3"/>
    <property type="match status" value="1"/>
</dbReference>
<keyword evidence="6" id="KW-1185">Reference proteome</keyword>
<protein>
    <submittedName>
        <fullName evidence="5">ABC-F family ATP-binding cassette domain-containing protein</fullName>
    </submittedName>
</protein>
<dbReference type="SUPFAM" id="SSF52540">
    <property type="entry name" value="P-loop containing nucleoside triphosphate hydrolases"/>
    <property type="match status" value="2"/>
</dbReference>
<keyword evidence="2" id="KW-0547">Nucleotide-binding</keyword>
<dbReference type="PROSITE" id="PS00211">
    <property type="entry name" value="ABC_TRANSPORTER_1"/>
    <property type="match status" value="2"/>
</dbReference>
<dbReference type="InterPro" id="IPR003439">
    <property type="entry name" value="ABC_transporter-like_ATP-bd"/>
</dbReference>
<sequence length="541" mass="58473">MSCPSTALIARDLVKVYRDRRVLDGVSLTAVPGRRIGLIGENGAGKSTLLRLLAGVEEPDAGTVTRPDGLGFGHQELPFAGDRTVAAVLDDALRETRDAVRELDRLATALAARPDDPDLLAAYGERLEWAQGHDAWDADRRAELVLAGLGLAGVARTRRLETLSGGQRSRLALAAQLLRRPAALLLDEPTNHLDDDAAGFLERELRRLPGVVVVASHDRAFLDAVCTDVVDLDPALDGPTRYGGTYTDYLAARRAARARWQQRYAREQDELAALRHAVAITSRRVAPGRGPRDNDKMGYDFLGGRVQSQVSRRVRNAAQRLDSLTREQVRRPPEPLRFRAPVPAGAADGDGPAVALTGVRVPARLALDRLDVAAADRLLVTGANGAGKSTLLAVLAGELTPAAGEVRRRRGLRAGLLAQDVVFHRPGRTAQDVYATHLGAERAERIPLASLGLLAPRDTGRPVGELSVGQRRRLALALLVADAPHLLLLDEPTNHLSPVLAEELEEALRTSAGAIVVASHDRWLRHRWPGRELRLHNGHPA</sequence>
<dbReference type="Pfam" id="PF00005">
    <property type="entry name" value="ABC_tran"/>
    <property type="match status" value="2"/>
</dbReference>
<reference evidence="5 6" key="1">
    <citation type="submission" date="2020-04" db="EMBL/GenBank/DDBJ databases">
        <authorList>
            <person name="Klaysubun C."/>
            <person name="Duangmal K."/>
            <person name="Lipun K."/>
        </authorList>
    </citation>
    <scope>NUCLEOTIDE SEQUENCE [LARGE SCALE GENOMIC DNA]</scope>
    <source>
        <strain evidence="5 6">DSM 45300</strain>
    </source>
</reference>
<feature type="domain" description="ABC transporter" evidence="4">
    <location>
        <begin position="8"/>
        <end position="262"/>
    </location>
</feature>
<name>A0A848DJB4_9PSEU</name>
<dbReference type="Proteomes" id="UP000586918">
    <property type="component" value="Unassembled WGS sequence"/>
</dbReference>
<accession>A0A848DJB4</accession>
<keyword evidence="3 5" id="KW-0067">ATP-binding</keyword>
<dbReference type="PANTHER" id="PTHR19211:SF14">
    <property type="entry name" value="ATP-BINDING CASSETTE SUB-FAMILY F MEMBER 1"/>
    <property type="match status" value="1"/>
</dbReference>
<evidence type="ECO:0000313" key="6">
    <source>
        <dbReference type="Proteomes" id="UP000586918"/>
    </source>
</evidence>
<gene>
    <name evidence="5" type="ORF">HF519_13900</name>
</gene>
<keyword evidence="1" id="KW-0677">Repeat</keyword>
<dbReference type="AlphaFoldDB" id="A0A848DJB4"/>
<dbReference type="GO" id="GO:0016887">
    <property type="term" value="F:ATP hydrolysis activity"/>
    <property type="evidence" value="ECO:0007669"/>
    <property type="project" value="InterPro"/>
</dbReference>
<dbReference type="GO" id="GO:0005524">
    <property type="term" value="F:ATP binding"/>
    <property type="evidence" value="ECO:0007669"/>
    <property type="project" value="UniProtKB-KW"/>
</dbReference>
<evidence type="ECO:0000259" key="4">
    <source>
        <dbReference type="PROSITE" id="PS50893"/>
    </source>
</evidence>
<dbReference type="EMBL" id="JAAXKZ010000044">
    <property type="protein sequence ID" value="NMH92643.1"/>
    <property type="molecule type" value="Genomic_DNA"/>
</dbReference>
<dbReference type="FunFam" id="3.40.50.300:FF:000011">
    <property type="entry name" value="Putative ABC transporter ATP-binding component"/>
    <property type="match status" value="1"/>
</dbReference>
<dbReference type="Gene3D" id="3.40.50.300">
    <property type="entry name" value="P-loop containing nucleotide triphosphate hydrolases"/>
    <property type="match status" value="2"/>
</dbReference>